<dbReference type="InterPro" id="IPR014942">
    <property type="entry name" value="AbiEii"/>
</dbReference>
<keyword evidence="2" id="KW-1185">Reference proteome</keyword>
<dbReference type="Proteomes" id="UP000263595">
    <property type="component" value="Unassembled WGS sequence"/>
</dbReference>
<proteinExistence type="predicted"/>
<dbReference type="OrthoDB" id="158131at2"/>
<dbReference type="RefSeq" id="WP_119145667.1">
    <property type="nucleotide sequence ID" value="NZ_CBCSFL010000025.1"/>
</dbReference>
<reference evidence="2" key="1">
    <citation type="submission" date="2018-08" db="EMBL/GenBank/DDBJ databases">
        <authorList>
            <person name="Blom J."/>
        </authorList>
    </citation>
    <scope>NUCLEOTIDE SEQUENCE [LARGE SCALE GENOMIC DNA]</scope>
    <source>
        <strain evidence="2">CCOS 865</strain>
    </source>
</reference>
<evidence type="ECO:0000313" key="1">
    <source>
        <dbReference type="EMBL" id="SYX92511.1"/>
    </source>
</evidence>
<dbReference type="EMBL" id="UNOZ01000033">
    <property type="protein sequence ID" value="SYX92511.1"/>
    <property type="molecule type" value="Genomic_DNA"/>
</dbReference>
<evidence type="ECO:0000313" key="2">
    <source>
        <dbReference type="Proteomes" id="UP000263595"/>
    </source>
</evidence>
<accession>A0A383S1E3</accession>
<name>A0A383S1E3_9PSED</name>
<sequence length="300" mass="34425">MNLFDQLVQQALSNTPELAPLQVVVEKELLHHDIMRILSESGLLKNLCFIGGTCLRTCYGSRRLSEDLDFTGGAHFKREDFSALKEDLIEKLNEKYGLKVEVSEPTRDEGNVDTWKLRIQTRPEARNLPAQKIHIDICAIPSYQRKPMTLLNPYGIDMGTDGLIVNAESLEEIFVDKLLAFVLRQGRIKNRDLWDLTWLKQRAVTPAFELLERKLRDHVTTAALFLEQGGERVASLALTLTQRDFQDEMRRFLPIQVVTQTVDNPAFWDYVVQTVGQQFRELRAYLEAQQQGTEGSTFLM</sequence>
<organism evidence="1 2">
    <name type="scientific">Pseudomonas reidholzensis</name>
    <dbReference type="NCBI Taxonomy" id="1785162"/>
    <lineage>
        <taxon>Bacteria</taxon>
        <taxon>Pseudomonadati</taxon>
        <taxon>Pseudomonadota</taxon>
        <taxon>Gammaproteobacteria</taxon>
        <taxon>Pseudomonadales</taxon>
        <taxon>Pseudomonadaceae</taxon>
        <taxon>Pseudomonas</taxon>
    </lineage>
</organism>
<gene>
    <name evidence="1" type="ORF">CCOS865_04797</name>
</gene>
<evidence type="ECO:0008006" key="3">
    <source>
        <dbReference type="Google" id="ProtNLM"/>
    </source>
</evidence>
<dbReference type="Gene3D" id="3.10.450.620">
    <property type="entry name" value="JHP933, nucleotidyltransferase-like core domain"/>
    <property type="match status" value="1"/>
</dbReference>
<protein>
    <recommendedName>
        <fullName evidence="3">Nucleotidyl transferase AbiEii/AbiGii toxin family protein</fullName>
    </recommendedName>
</protein>
<dbReference type="AlphaFoldDB" id="A0A383S1E3"/>
<dbReference type="Pfam" id="PF08843">
    <property type="entry name" value="AbiEii"/>
    <property type="match status" value="1"/>
</dbReference>